<evidence type="ECO:0000313" key="2">
    <source>
        <dbReference type="EMBL" id="MBA4678612.1"/>
    </source>
</evidence>
<protein>
    <submittedName>
        <fullName evidence="2">Uncharacterized protein</fullName>
    </submittedName>
</protein>
<proteinExistence type="predicted"/>
<reference evidence="2" key="2">
    <citation type="submission" date="2020-07" db="EMBL/GenBank/DDBJ databases">
        <authorList>
            <person name="Vera ALvarez R."/>
            <person name="Arias-Moreno D.M."/>
            <person name="Jimenez-Jacinto V."/>
            <person name="Jimenez-Bremont J.F."/>
            <person name="Swaminathan K."/>
            <person name="Moose S.P."/>
            <person name="Guerrero-Gonzalez M.L."/>
            <person name="Marino-Ramirez L."/>
            <person name="Landsman D."/>
            <person name="Rodriguez-Kessler M."/>
            <person name="Delgado-Sanchez P."/>
        </authorList>
    </citation>
    <scope>NUCLEOTIDE SEQUENCE</scope>
    <source>
        <tissue evidence="2">Cladode</tissue>
    </source>
</reference>
<sequence length="105" mass="11895">MLPNPWISANCINSPQSSFCCFLYRTPNTISGTISSQDVHQKSTLCWRMPGENKGAQSLASIKQRSRERESGGILQQQDQGWKSILTLALFSWFCSESLSNFFRK</sequence>
<reference evidence="2" key="1">
    <citation type="journal article" date="2013" name="J. Plant Res.">
        <title>Effect of fungi and light on seed germination of three Opuntia species from semiarid lands of central Mexico.</title>
        <authorList>
            <person name="Delgado-Sanchez P."/>
            <person name="Jimenez-Bremont J.F."/>
            <person name="Guerrero-Gonzalez Mde L."/>
            <person name="Flores J."/>
        </authorList>
    </citation>
    <scope>NUCLEOTIDE SEQUENCE</scope>
    <source>
        <tissue evidence="2">Cladode</tissue>
    </source>
</reference>
<name>A0A7C9AWT5_OPUST</name>
<dbReference type="AlphaFoldDB" id="A0A7C9AWT5"/>
<feature type="region of interest" description="Disordered" evidence="1">
    <location>
        <begin position="54"/>
        <end position="75"/>
    </location>
</feature>
<dbReference type="EMBL" id="GISG01279838">
    <property type="protein sequence ID" value="MBA4678612.1"/>
    <property type="molecule type" value="Transcribed_RNA"/>
</dbReference>
<organism evidence="2">
    <name type="scientific">Opuntia streptacantha</name>
    <name type="common">Prickly pear cactus</name>
    <name type="synonym">Opuntia cardona</name>
    <dbReference type="NCBI Taxonomy" id="393608"/>
    <lineage>
        <taxon>Eukaryota</taxon>
        <taxon>Viridiplantae</taxon>
        <taxon>Streptophyta</taxon>
        <taxon>Embryophyta</taxon>
        <taxon>Tracheophyta</taxon>
        <taxon>Spermatophyta</taxon>
        <taxon>Magnoliopsida</taxon>
        <taxon>eudicotyledons</taxon>
        <taxon>Gunneridae</taxon>
        <taxon>Pentapetalae</taxon>
        <taxon>Caryophyllales</taxon>
        <taxon>Cactineae</taxon>
        <taxon>Cactaceae</taxon>
        <taxon>Opuntioideae</taxon>
        <taxon>Opuntia</taxon>
    </lineage>
</organism>
<evidence type="ECO:0000256" key="1">
    <source>
        <dbReference type="SAM" id="MobiDB-lite"/>
    </source>
</evidence>
<accession>A0A7C9AWT5</accession>